<dbReference type="SUPFAM" id="SSF46785">
    <property type="entry name" value="Winged helix' DNA-binding domain"/>
    <property type="match status" value="1"/>
</dbReference>
<dbReference type="SUPFAM" id="SSF53067">
    <property type="entry name" value="Actin-like ATPase domain"/>
    <property type="match status" value="1"/>
</dbReference>
<organism evidence="2 3">
    <name type="scientific">Aliiruegeria lutimaris</name>
    <dbReference type="NCBI Taxonomy" id="571298"/>
    <lineage>
        <taxon>Bacteria</taxon>
        <taxon>Pseudomonadati</taxon>
        <taxon>Pseudomonadota</taxon>
        <taxon>Alphaproteobacteria</taxon>
        <taxon>Rhodobacterales</taxon>
        <taxon>Roseobacteraceae</taxon>
        <taxon>Aliiruegeria</taxon>
    </lineage>
</organism>
<dbReference type="InterPro" id="IPR000600">
    <property type="entry name" value="ROK"/>
</dbReference>
<gene>
    <name evidence="2" type="ORF">SAMN04488026_1001150</name>
</gene>
<dbReference type="AlphaFoldDB" id="A0A1G8IWN3"/>
<protein>
    <submittedName>
        <fullName evidence="2">Sugar kinase of the NBD/HSP70 family, may contain an N-terminal HTH domain</fullName>
    </submittedName>
</protein>
<dbReference type="GO" id="GO:0016301">
    <property type="term" value="F:kinase activity"/>
    <property type="evidence" value="ECO:0007669"/>
    <property type="project" value="UniProtKB-KW"/>
</dbReference>
<evidence type="ECO:0000313" key="2">
    <source>
        <dbReference type="EMBL" id="SDI23222.1"/>
    </source>
</evidence>
<proteinExistence type="predicted"/>
<dbReference type="EMBL" id="FNEK01000001">
    <property type="protein sequence ID" value="SDI23222.1"/>
    <property type="molecule type" value="Genomic_DNA"/>
</dbReference>
<keyword evidence="2" id="KW-0418">Kinase</keyword>
<feature type="region of interest" description="Disordered" evidence="1">
    <location>
        <begin position="1"/>
        <end position="27"/>
    </location>
</feature>
<keyword evidence="3" id="KW-1185">Reference proteome</keyword>
<reference evidence="2 3" key="1">
    <citation type="submission" date="2016-10" db="EMBL/GenBank/DDBJ databases">
        <authorList>
            <person name="de Groot N.N."/>
        </authorList>
    </citation>
    <scope>NUCLEOTIDE SEQUENCE [LARGE SCALE GENOMIC DNA]</scope>
    <source>
        <strain evidence="2 3">DSM 25294</strain>
    </source>
</reference>
<dbReference type="RefSeq" id="WP_093147432.1">
    <property type="nucleotide sequence ID" value="NZ_FNEK01000001.1"/>
</dbReference>
<evidence type="ECO:0000256" key="1">
    <source>
        <dbReference type="SAM" id="MobiDB-lite"/>
    </source>
</evidence>
<dbReference type="Gene3D" id="3.30.420.40">
    <property type="match status" value="2"/>
</dbReference>
<dbReference type="Proteomes" id="UP000199382">
    <property type="component" value="Unassembled WGS sequence"/>
</dbReference>
<dbReference type="PANTHER" id="PTHR18964">
    <property type="entry name" value="ROK (REPRESSOR, ORF, KINASE) FAMILY"/>
    <property type="match status" value="1"/>
</dbReference>
<dbReference type="InterPro" id="IPR043129">
    <property type="entry name" value="ATPase_NBD"/>
</dbReference>
<sequence>MSARDPDLSAQPLPGCGPILPPHGTTAPPLRQQVFEAVRSHGQMSRIDVAKHLDVSPASVSTLVSDLINAGLLCEVEAPREPGGRGRPPVALAVRPEAAFVAGIKLSDVFHTGVIIDFAGQVVAEARLHRQSLRSEFDLLVEEAEELLTRMLVEAGMERSQLSAIGLGVPGIVDHPRGVALWSPIIRGTELPIAERMTERLGVPVQVDNDANMVTLAELWYGGGRRLADFAVVTLEYGVGMGLVIDHKLYRGAHSVGMELGHIKVQLDGALCRCGQRGCLEAYVSDYALVREASVALDLHRTSSDSAQVILESLYDQAKAGNEAARTIFRRAGRFLAAGLANVVNLFDPSLVILSGARMKYDYLYAEEVLTEARAMTLNKARTLPRMETNAWGDLVWARGAATLALAAVTEKRAGESGG</sequence>
<dbReference type="Pfam" id="PF00480">
    <property type="entry name" value="ROK"/>
    <property type="match status" value="1"/>
</dbReference>
<dbReference type="CDD" id="cd24073">
    <property type="entry name" value="ASKHA_ATPase_ROK_CYANR"/>
    <property type="match status" value="1"/>
</dbReference>
<evidence type="ECO:0000313" key="3">
    <source>
        <dbReference type="Proteomes" id="UP000199382"/>
    </source>
</evidence>
<dbReference type="OrthoDB" id="9810372at2"/>
<dbReference type="InterPro" id="IPR036388">
    <property type="entry name" value="WH-like_DNA-bd_sf"/>
</dbReference>
<name>A0A1G8IWN3_9RHOB</name>
<dbReference type="PANTHER" id="PTHR18964:SF173">
    <property type="entry name" value="GLUCOKINASE"/>
    <property type="match status" value="1"/>
</dbReference>
<dbReference type="InterPro" id="IPR036390">
    <property type="entry name" value="WH_DNA-bd_sf"/>
</dbReference>
<accession>A0A1G8IWN3</accession>
<dbReference type="STRING" id="571298.SAMN04488026_1001150"/>
<dbReference type="Gene3D" id="1.10.10.10">
    <property type="entry name" value="Winged helix-like DNA-binding domain superfamily/Winged helix DNA-binding domain"/>
    <property type="match status" value="1"/>
</dbReference>
<keyword evidence="2" id="KW-0808">Transferase</keyword>